<evidence type="ECO:0000313" key="2">
    <source>
        <dbReference type="Proteomes" id="UP000595437"/>
    </source>
</evidence>
<dbReference type="Proteomes" id="UP000595437">
    <property type="component" value="Chromosome 7"/>
</dbReference>
<keyword evidence="2" id="KW-1185">Reference proteome</keyword>
<protein>
    <submittedName>
        <fullName evidence="1">Uncharacterized protein</fullName>
    </submittedName>
</protein>
<sequence length="174" mass="20196">MDLRQPKPKICEALEIGETLETFKAGPFPTTEEVLRHFYYHFKVMEKNEEKKDANIASQKTAESLLAHWAPSALPLKPKKRRRQSFAAKKADFLAYIKTRFDISHDNALEIIAADKTLTKADREEDRAFLLAIRENKPHSLGSLDVNRIKRLKCKALRQHGEIERAEREDERNK</sequence>
<dbReference type="AlphaFoldDB" id="A0A7T8HH67"/>
<dbReference type="EMBL" id="CP045896">
    <property type="protein sequence ID" value="QQP49941.1"/>
    <property type="molecule type" value="Genomic_DNA"/>
</dbReference>
<proteinExistence type="predicted"/>
<gene>
    <name evidence="1" type="ORF">FKW44_010774</name>
</gene>
<feature type="non-terminal residue" evidence="1">
    <location>
        <position position="1"/>
    </location>
</feature>
<accession>A0A7T8HH67</accession>
<name>A0A7T8HH67_CALRO</name>
<evidence type="ECO:0000313" key="1">
    <source>
        <dbReference type="EMBL" id="QQP49941.1"/>
    </source>
</evidence>
<organism evidence="1 2">
    <name type="scientific">Caligus rogercresseyi</name>
    <name type="common">Sea louse</name>
    <dbReference type="NCBI Taxonomy" id="217165"/>
    <lineage>
        <taxon>Eukaryota</taxon>
        <taxon>Metazoa</taxon>
        <taxon>Ecdysozoa</taxon>
        <taxon>Arthropoda</taxon>
        <taxon>Crustacea</taxon>
        <taxon>Multicrustacea</taxon>
        <taxon>Hexanauplia</taxon>
        <taxon>Copepoda</taxon>
        <taxon>Siphonostomatoida</taxon>
        <taxon>Caligidae</taxon>
        <taxon>Caligus</taxon>
    </lineage>
</organism>
<reference evidence="2" key="1">
    <citation type="submission" date="2021-01" db="EMBL/GenBank/DDBJ databases">
        <title>Caligus Genome Assembly.</title>
        <authorList>
            <person name="Gallardo-Escarate C."/>
        </authorList>
    </citation>
    <scope>NUCLEOTIDE SEQUENCE [LARGE SCALE GENOMIC DNA]</scope>
</reference>